<name>A0ABT1W207_9PROT</name>
<sequence>MGRDAAGGTASPAGAWTLSRKLWAEFAAMVLVTMGLGFFSLYRLGLVNAVVYQVRDNYLPSAMDTGQLRVAVGALRESELSEVSHAAQHNGAAAAQVPSSAGELSQQAEILNREVAQFLRQVKAA</sequence>
<reference evidence="2 3" key="1">
    <citation type="submission" date="2022-06" db="EMBL/GenBank/DDBJ databases">
        <title>Endosaccharibacter gen. nov., sp. nov., endophytic bacteria isolated from sugarcane.</title>
        <authorList>
            <person name="Pitiwittayakul N."/>
            <person name="Yukphan P."/>
            <person name="Charoenyingcharoen P."/>
            <person name="Tanasupawat S."/>
        </authorList>
    </citation>
    <scope>NUCLEOTIDE SEQUENCE [LARGE SCALE GENOMIC DNA]</scope>
    <source>
        <strain evidence="2 3">KSS8</strain>
    </source>
</reference>
<protein>
    <submittedName>
        <fullName evidence="2">Uncharacterized protein</fullName>
    </submittedName>
</protein>
<keyword evidence="1" id="KW-0812">Transmembrane</keyword>
<evidence type="ECO:0000313" key="3">
    <source>
        <dbReference type="Proteomes" id="UP001524587"/>
    </source>
</evidence>
<feature type="transmembrane region" description="Helical" evidence="1">
    <location>
        <begin position="22"/>
        <end position="42"/>
    </location>
</feature>
<dbReference type="EMBL" id="JAMSKV010000001">
    <property type="protein sequence ID" value="MCQ8276905.1"/>
    <property type="molecule type" value="Genomic_DNA"/>
</dbReference>
<organism evidence="2 3">
    <name type="scientific">Endosaccharibacter trunci</name>
    <dbReference type="NCBI Taxonomy" id="2812733"/>
    <lineage>
        <taxon>Bacteria</taxon>
        <taxon>Pseudomonadati</taxon>
        <taxon>Pseudomonadota</taxon>
        <taxon>Alphaproteobacteria</taxon>
        <taxon>Acetobacterales</taxon>
        <taxon>Acetobacteraceae</taxon>
        <taxon>Endosaccharibacter</taxon>
    </lineage>
</organism>
<dbReference type="RefSeq" id="WP_422862351.1">
    <property type="nucleotide sequence ID" value="NZ_JAMSKV010000001.1"/>
</dbReference>
<keyword evidence="1" id="KW-0472">Membrane</keyword>
<proteinExistence type="predicted"/>
<comment type="caution">
    <text evidence="2">The sequence shown here is derived from an EMBL/GenBank/DDBJ whole genome shotgun (WGS) entry which is preliminary data.</text>
</comment>
<evidence type="ECO:0000256" key="1">
    <source>
        <dbReference type="SAM" id="Phobius"/>
    </source>
</evidence>
<dbReference type="Proteomes" id="UP001524587">
    <property type="component" value="Unassembled WGS sequence"/>
</dbReference>
<keyword evidence="1" id="KW-1133">Transmembrane helix</keyword>
<evidence type="ECO:0000313" key="2">
    <source>
        <dbReference type="EMBL" id="MCQ8276905.1"/>
    </source>
</evidence>
<accession>A0ABT1W207</accession>
<gene>
    <name evidence="2" type="ORF">NFI95_00375</name>
</gene>
<keyword evidence="3" id="KW-1185">Reference proteome</keyword>